<dbReference type="Proteomes" id="UP000283745">
    <property type="component" value="Unassembled WGS sequence"/>
</dbReference>
<comment type="caution">
    <text evidence="2">The sequence shown here is derived from an EMBL/GenBank/DDBJ whole genome shotgun (WGS) entry which is preliminary data.</text>
</comment>
<evidence type="ECO:0000313" key="2">
    <source>
        <dbReference type="EMBL" id="RHE36476.1"/>
    </source>
</evidence>
<reference evidence="2 3" key="1">
    <citation type="submission" date="2018-08" db="EMBL/GenBank/DDBJ databases">
        <title>A genome reference for cultivated species of the human gut microbiota.</title>
        <authorList>
            <person name="Zou Y."/>
            <person name="Xue W."/>
            <person name="Luo G."/>
        </authorList>
    </citation>
    <scope>NUCLEOTIDE SEQUENCE [LARGE SCALE GENOMIC DNA]</scope>
    <source>
        <strain evidence="2 3">AM28-23</strain>
    </source>
</reference>
<organism evidence="2 3">
    <name type="scientific">Blautia obeum</name>
    <dbReference type="NCBI Taxonomy" id="40520"/>
    <lineage>
        <taxon>Bacteria</taxon>
        <taxon>Bacillati</taxon>
        <taxon>Bacillota</taxon>
        <taxon>Clostridia</taxon>
        <taxon>Lachnospirales</taxon>
        <taxon>Lachnospiraceae</taxon>
        <taxon>Blautia</taxon>
    </lineage>
</organism>
<accession>A0A414J029</accession>
<dbReference type="EMBL" id="QSKF01000022">
    <property type="protein sequence ID" value="RHE36476.1"/>
    <property type="molecule type" value="Genomic_DNA"/>
</dbReference>
<proteinExistence type="predicted"/>
<protein>
    <submittedName>
        <fullName evidence="2">rRNA biogenesis protein rrp5</fullName>
    </submittedName>
</protein>
<feature type="region of interest" description="Disordered" evidence="1">
    <location>
        <begin position="42"/>
        <end position="67"/>
    </location>
</feature>
<sequence length="123" mass="13118">MTPIEAINNVAKAYQDLAVVLMAVADKTIGVPVAQAMTVDADKPVEEPKKEAPKAAKAKAEKPAKGPEEVITIEQVRAVLAEKSQDGFTAQVKALLESFDANKLSAVKPEDYKDLMAAAQDIK</sequence>
<dbReference type="AlphaFoldDB" id="A0A414J029"/>
<name>A0A414J029_9FIRM</name>
<dbReference type="RefSeq" id="WP_015541012.1">
    <property type="nucleotide sequence ID" value="NZ_CABJFK010000022.1"/>
</dbReference>
<evidence type="ECO:0000313" key="3">
    <source>
        <dbReference type="Proteomes" id="UP000283745"/>
    </source>
</evidence>
<evidence type="ECO:0000256" key="1">
    <source>
        <dbReference type="SAM" id="MobiDB-lite"/>
    </source>
</evidence>
<gene>
    <name evidence="2" type="ORF">DW740_16970</name>
</gene>